<dbReference type="PANTHER" id="PTHR43788:SF8">
    <property type="entry name" value="DNA-BINDING PROTEIN SMUBP-2"/>
    <property type="match status" value="1"/>
</dbReference>
<name>A0A9P6PRS0_9FUNG</name>
<dbReference type="Pfam" id="PF13086">
    <property type="entry name" value="AAA_11"/>
    <property type="match status" value="1"/>
</dbReference>
<evidence type="ECO:0000256" key="5">
    <source>
        <dbReference type="ARBA" id="ARBA00022490"/>
    </source>
</evidence>
<organism evidence="15 16">
    <name type="scientific">Mortierella polycephala</name>
    <dbReference type="NCBI Taxonomy" id="41804"/>
    <lineage>
        <taxon>Eukaryota</taxon>
        <taxon>Fungi</taxon>
        <taxon>Fungi incertae sedis</taxon>
        <taxon>Mucoromycota</taxon>
        <taxon>Mortierellomycotina</taxon>
        <taxon>Mortierellomycetes</taxon>
        <taxon>Mortierellales</taxon>
        <taxon>Mortierellaceae</taxon>
        <taxon>Mortierella</taxon>
    </lineage>
</organism>
<dbReference type="InterPro" id="IPR027417">
    <property type="entry name" value="P-loop_NTPase"/>
</dbReference>
<dbReference type="Gene3D" id="3.40.50.300">
    <property type="entry name" value="P-loop containing nucleotide triphosphate hydrolases"/>
    <property type="match status" value="2"/>
</dbReference>
<dbReference type="AlphaFoldDB" id="A0A9P6PRS0"/>
<keyword evidence="6" id="KW-0547">Nucleotide-binding</keyword>
<dbReference type="InterPro" id="IPR047187">
    <property type="entry name" value="SF1_C_Upf1"/>
</dbReference>
<comment type="caution">
    <text evidence="15">The sequence shown here is derived from an EMBL/GenBank/DDBJ whole genome shotgun (WGS) entry which is preliminary data.</text>
</comment>
<proteinExistence type="inferred from homology"/>
<comment type="subcellular location">
    <subcellularLocation>
        <location evidence="2">Cytoplasm</location>
    </subcellularLocation>
    <subcellularLocation>
        <location evidence="1">Nucleus</location>
    </subcellularLocation>
</comment>
<comment type="similarity">
    <text evidence="3">Belongs to the DNA2/NAM7 helicase family.</text>
</comment>
<dbReference type="GO" id="GO:0005634">
    <property type="term" value="C:nucleus"/>
    <property type="evidence" value="ECO:0007669"/>
    <property type="project" value="UniProtKB-SubCell"/>
</dbReference>
<dbReference type="InterPro" id="IPR003593">
    <property type="entry name" value="AAA+_ATPase"/>
</dbReference>
<dbReference type="InterPro" id="IPR048761">
    <property type="entry name" value="SMUBP-2_HCS1_1B"/>
</dbReference>
<dbReference type="GO" id="GO:0005524">
    <property type="term" value="F:ATP binding"/>
    <property type="evidence" value="ECO:0007669"/>
    <property type="project" value="UniProtKB-KW"/>
</dbReference>
<dbReference type="Pfam" id="PF13087">
    <property type="entry name" value="AAA_12"/>
    <property type="match status" value="1"/>
</dbReference>
<evidence type="ECO:0000256" key="7">
    <source>
        <dbReference type="ARBA" id="ARBA00022801"/>
    </source>
</evidence>
<dbReference type="SMART" id="SM00487">
    <property type="entry name" value="DEXDc"/>
    <property type="match status" value="1"/>
</dbReference>
<dbReference type="Pfam" id="PF21138">
    <property type="entry name" value="SMUBP-2_HCS1_1B"/>
    <property type="match status" value="1"/>
</dbReference>
<dbReference type="InterPro" id="IPR041677">
    <property type="entry name" value="DNA2/NAM7_AAA_11"/>
</dbReference>
<dbReference type="GO" id="GO:0005737">
    <property type="term" value="C:cytoplasm"/>
    <property type="evidence" value="ECO:0007669"/>
    <property type="project" value="UniProtKB-SubCell"/>
</dbReference>
<evidence type="ECO:0000256" key="3">
    <source>
        <dbReference type="ARBA" id="ARBA00007913"/>
    </source>
</evidence>
<protein>
    <recommendedName>
        <fullName evidence="4">DNA helicase</fullName>
        <ecNumber evidence="4">3.6.4.12</ecNumber>
    </recommendedName>
</protein>
<dbReference type="OrthoDB" id="6513042at2759"/>
<dbReference type="SUPFAM" id="SSF52540">
    <property type="entry name" value="P-loop containing nucleoside triphosphate hydrolases"/>
    <property type="match status" value="1"/>
</dbReference>
<evidence type="ECO:0000256" key="11">
    <source>
        <dbReference type="ARBA" id="ARBA00048432"/>
    </source>
</evidence>
<keyword evidence="16" id="KW-1185">Reference proteome</keyword>
<keyword evidence="7" id="KW-0378">Hydrolase</keyword>
<dbReference type="Proteomes" id="UP000726737">
    <property type="component" value="Unassembled WGS sequence"/>
</dbReference>
<evidence type="ECO:0000256" key="9">
    <source>
        <dbReference type="ARBA" id="ARBA00022840"/>
    </source>
</evidence>
<keyword evidence="9" id="KW-0067">ATP-binding</keyword>
<reference evidence="15" key="1">
    <citation type="journal article" date="2020" name="Fungal Divers.">
        <title>Resolving the Mortierellaceae phylogeny through synthesis of multi-gene phylogenetics and phylogenomics.</title>
        <authorList>
            <person name="Vandepol N."/>
            <person name="Liber J."/>
            <person name="Desiro A."/>
            <person name="Na H."/>
            <person name="Kennedy M."/>
            <person name="Barry K."/>
            <person name="Grigoriev I.V."/>
            <person name="Miller A.N."/>
            <person name="O'Donnell K."/>
            <person name="Stajich J.E."/>
            <person name="Bonito G."/>
        </authorList>
    </citation>
    <scope>NUCLEOTIDE SEQUENCE</scope>
    <source>
        <strain evidence="15">KOD948</strain>
    </source>
</reference>
<keyword evidence="10" id="KW-0539">Nucleus</keyword>
<dbReference type="InterPro" id="IPR041679">
    <property type="entry name" value="DNA2/NAM7-like_C"/>
</dbReference>
<evidence type="ECO:0000256" key="10">
    <source>
        <dbReference type="ARBA" id="ARBA00023242"/>
    </source>
</evidence>
<evidence type="ECO:0000259" key="14">
    <source>
        <dbReference type="SMART" id="SM00487"/>
    </source>
</evidence>
<dbReference type="Gene3D" id="2.40.30.270">
    <property type="match status" value="1"/>
</dbReference>
<evidence type="ECO:0000313" key="16">
    <source>
        <dbReference type="Proteomes" id="UP000726737"/>
    </source>
</evidence>
<dbReference type="SMART" id="SM00382">
    <property type="entry name" value="AAA"/>
    <property type="match status" value="1"/>
</dbReference>
<feature type="region of interest" description="Disordered" evidence="12">
    <location>
        <begin position="577"/>
        <end position="600"/>
    </location>
</feature>
<evidence type="ECO:0000256" key="4">
    <source>
        <dbReference type="ARBA" id="ARBA00012551"/>
    </source>
</evidence>
<dbReference type="PANTHER" id="PTHR43788">
    <property type="entry name" value="DNA2/NAM7 HELICASE FAMILY MEMBER"/>
    <property type="match status" value="1"/>
</dbReference>
<dbReference type="EMBL" id="JAAAJA010000506">
    <property type="protein sequence ID" value="KAG0252674.1"/>
    <property type="molecule type" value="Genomic_DNA"/>
</dbReference>
<feature type="domain" description="AAA+ ATPase" evidence="13">
    <location>
        <begin position="225"/>
        <end position="689"/>
    </location>
</feature>
<evidence type="ECO:0000256" key="6">
    <source>
        <dbReference type="ARBA" id="ARBA00022741"/>
    </source>
</evidence>
<evidence type="ECO:0000256" key="8">
    <source>
        <dbReference type="ARBA" id="ARBA00022806"/>
    </source>
</evidence>
<dbReference type="GO" id="GO:0043139">
    <property type="term" value="F:5'-3' DNA helicase activity"/>
    <property type="evidence" value="ECO:0007669"/>
    <property type="project" value="TreeGrafter"/>
</dbReference>
<dbReference type="InterPro" id="IPR014001">
    <property type="entry name" value="Helicase_ATP-bd"/>
</dbReference>
<evidence type="ECO:0000256" key="2">
    <source>
        <dbReference type="ARBA" id="ARBA00004496"/>
    </source>
</evidence>
<evidence type="ECO:0000256" key="12">
    <source>
        <dbReference type="SAM" id="MobiDB-lite"/>
    </source>
</evidence>
<sequence>MDPELFLAHQEKLVQAERDFEVQEIQRVFEACTPAQLAKKGLAVLGLTVVGMRTGAGGKSLVDLELSNATSTSPALPAHRLRVGDIVALEEHGTGSKGKPMKATWKPKLDGVIFRITETTIVAAIKSRKEGENEEEIPKEVQERCRLIKLANNVTYERMISQMKFLKGSLTQASANSLPLALTNVLFGRQKPTFDDAWADLSKINFLGPTLNESQQEAVRFALAAEQVALIHGPPGTGKTFTLVELIRQLTLQKKRILVCGPSNISVDNLVERLASYKLNIVRTGHPARLLPSVLDHSLDVLSRTSDQGRLVNDIRIELDETFQKIQKCKFRSERKQLFQEVKQLRKDFRSREKLVVKELIQSADVVLSTLNGCAAKILWGEKFDIVIIDEATQALEGMYECWIAIGKGAKVVLAGDHLQLPPTIISEGTSSSASLAAEALSFTKEYKEQRKKASRAGITASFEVPALDLEKIDKEKDYSSFLLSTTMFVRLLGCFPDDGAKLIKRTLVTQYRMNENIMAFPSAKLYKNLLVADESCRLWLLKDLPGVQKRRTLEDEEEDTDHALVFLDTSMAGMAEETEDQDGTSSTSGGPDESKLNRGEATTVADYVKNLMKSGVAAEDIAIITPYSAQNALLRQLLKEDYPDIEIGTVDGFQGREKQAIILTMVRSNDSGEVGFLSDRRRLNVAMTRSKRHLCVVGDSETLSKKDAFLKSWMEFLDDHAEVRYID</sequence>
<evidence type="ECO:0000259" key="13">
    <source>
        <dbReference type="SMART" id="SM00382"/>
    </source>
</evidence>
<dbReference type="InterPro" id="IPR050534">
    <property type="entry name" value="Coronavir_polyprotein_1ab"/>
</dbReference>
<comment type="catalytic activity">
    <reaction evidence="11">
        <text>ATP + H2O = ADP + phosphate + H(+)</text>
        <dbReference type="Rhea" id="RHEA:13065"/>
        <dbReference type="ChEBI" id="CHEBI:15377"/>
        <dbReference type="ChEBI" id="CHEBI:15378"/>
        <dbReference type="ChEBI" id="CHEBI:30616"/>
        <dbReference type="ChEBI" id="CHEBI:43474"/>
        <dbReference type="ChEBI" id="CHEBI:456216"/>
        <dbReference type="EC" id="3.6.4.12"/>
    </reaction>
    <physiologicalReaction direction="left-to-right" evidence="11">
        <dbReference type="Rhea" id="RHEA:13066"/>
    </physiologicalReaction>
</comment>
<dbReference type="GO" id="GO:0016787">
    <property type="term" value="F:hydrolase activity"/>
    <property type="evidence" value="ECO:0007669"/>
    <property type="project" value="UniProtKB-KW"/>
</dbReference>
<dbReference type="CDD" id="cd18808">
    <property type="entry name" value="SF1_C_Upf1"/>
    <property type="match status" value="1"/>
</dbReference>
<evidence type="ECO:0000256" key="1">
    <source>
        <dbReference type="ARBA" id="ARBA00004123"/>
    </source>
</evidence>
<evidence type="ECO:0000313" key="15">
    <source>
        <dbReference type="EMBL" id="KAG0252674.1"/>
    </source>
</evidence>
<gene>
    <name evidence="15" type="ORF">BG011_006854</name>
</gene>
<accession>A0A9P6PRS0</accession>
<keyword evidence="5" id="KW-0963">Cytoplasm</keyword>
<keyword evidence="8" id="KW-0347">Helicase</keyword>
<dbReference type="EC" id="3.6.4.12" evidence="4"/>
<feature type="domain" description="Helicase ATP-binding" evidence="14">
    <location>
        <begin position="207"/>
        <end position="512"/>
    </location>
</feature>
<dbReference type="GO" id="GO:0003723">
    <property type="term" value="F:RNA binding"/>
    <property type="evidence" value="ECO:0007669"/>
    <property type="project" value="InterPro"/>
</dbReference>